<dbReference type="Gene3D" id="3.30.70.100">
    <property type="match status" value="1"/>
</dbReference>
<evidence type="ECO:0000313" key="2">
    <source>
        <dbReference type="EMBL" id="KRL84855.1"/>
    </source>
</evidence>
<proteinExistence type="predicted"/>
<dbReference type="PANTHER" id="PTHR33336:SF3">
    <property type="entry name" value="ABM DOMAIN-CONTAINING PROTEIN"/>
    <property type="match status" value="1"/>
</dbReference>
<feature type="domain" description="ABM" evidence="1">
    <location>
        <begin position="9"/>
        <end position="98"/>
    </location>
</feature>
<dbReference type="SUPFAM" id="SSF54909">
    <property type="entry name" value="Dimeric alpha+beta barrel"/>
    <property type="match status" value="2"/>
</dbReference>
<dbReference type="OrthoDB" id="9812754at2"/>
<comment type="caution">
    <text evidence="2">The sequence shown here is derived from an EMBL/GenBank/DDBJ whole genome shotgun (WGS) entry which is preliminary data.</text>
</comment>
<protein>
    <submittedName>
        <fullName evidence="2">Antibiotic biosynthesis monooxygenase</fullName>
    </submittedName>
</protein>
<keyword evidence="2" id="KW-0503">Monooxygenase</keyword>
<dbReference type="InterPro" id="IPR011008">
    <property type="entry name" value="Dimeric_a/b-barrel"/>
</dbReference>
<dbReference type="STRING" id="1423724.FC32_GL000336"/>
<dbReference type="PANTHER" id="PTHR33336">
    <property type="entry name" value="QUINOL MONOOXYGENASE YGIN-RELATED"/>
    <property type="match status" value="1"/>
</dbReference>
<accession>A0A0R1TUC4</accession>
<name>A0A0R1TUC4_9LACO</name>
<keyword evidence="3" id="KW-1185">Reference proteome</keyword>
<dbReference type="EMBL" id="AZFT01000048">
    <property type="protein sequence ID" value="KRL84855.1"/>
    <property type="molecule type" value="Genomic_DNA"/>
</dbReference>
<organism evidence="2 3">
    <name type="scientific">Ligilactobacillus apodemi DSM 16634 = JCM 16172</name>
    <dbReference type="NCBI Taxonomy" id="1423724"/>
    <lineage>
        <taxon>Bacteria</taxon>
        <taxon>Bacillati</taxon>
        <taxon>Bacillota</taxon>
        <taxon>Bacilli</taxon>
        <taxon>Lactobacillales</taxon>
        <taxon>Lactobacillaceae</taxon>
        <taxon>Ligilactobacillus</taxon>
    </lineage>
</organism>
<feature type="domain" description="ABM" evidence="1">
    <location>
        <begin position="119"/>
        <end position="209"/>
    </location>
</feature>
<dbReference type="PATRIC" id="fig|1423724.4.peg.354"/>
<dbReference type="InterPro" id="IPR050744">
    <property type="entry name" value="AI-2_Isomerase_LsrG"/>
</dbReference>
<dbReference type="Pfam" id="PF03992">
    <property type="entry name" value="ABM"/>
    <property type="match status" value="2"/>
</dbReference>
<dbReference type="AlphaFoldDB" id="A0A0R1TUC4"/>
<evidence type="ECO:0000259" key="1">
    <source>
        <dbReference type="PROSITE" id="PS51725"/>
    </source>
</evidence>
<dbReference type="Proteomes" id="UP000051324">
    <property type="component" value="Unassembled WGS sequence"/>
</dbReference>
<gene>
    <name evidence="2" type="ORF">FC32_GL000336</name>
</gene>
<reference evidence="2 3" key="1">
    <citation type="journal article" date="2015" name="Genome Announc.">
        <title>Expanding the biotechnology potential of lactobacilli through comparative genomics of 213 strains and associated genera.</title>
        <authorList>
            <person name="Sun Z."/>
            <person name="Harris H.M."/>
            <person name="McCann A."/>
            <person name="Guo C."/>
            <person name="Argimon S."/>
            <person name="Zhang W."/>
            <person name="Yang X."/>
            <person name="Jeffery I.B."/>
            <person name="Cooney J.C."/>
            <person name="Kagawa T.F."/>
            <person name="Liu W."/>
            <person name="Song Y."/>
            <person name="Salvetti E."/>
            <person name="Wrobel A."/>
            <person name="Rasinkangas P."/>
            <person name="Parkhill J."/>
            <person name="Rea M.C."/>
            <person name="O'Sullivan O."/>
            <person name="Ritari J."/>
            <person name="Douillard F.P."/>
            <person name="Paul Ross R."/>
            <person name="Yang R."/>
            <person name="Briner A.E."/>
            <person name="Felis G.E."/>
            <person name="de Vos W.M."/>
            <person name="Barrangou R."/>
            <person name="Klaenhammer T.R."/>
            <person name="Caufield P.W."/>
            <person name="Cui Y."/>
            <person name="Zhang H."/>
            <person name="O'Toole P.W."/>
        </authorList>
    </citation>
    <scope>NUCLEOTIDE SEQUENCE [LARGE SCALE GENOMIC DNA]</scope>
    <source>
        <strain evidence="2 3">DSM 16634</strain>
    </source>
</reference>
<dbReference type="InterPro" id="IPR007138">
    <property type="entry name" value="ABM_dom"/>
</dbReference>
<sequence length="225" mass="25927">MTNLEYPPLFKLYEIDIKPEKQAQYFALGKRNLNLSIKTEPQTLAMHATHSDKKGLKNLIFELYQNKAAQERHRNSPQFKKYALFAKNAITKRKVTELIPELLLEKYDFLSKSSSENMAVKYARISLKRESAAAFKAAVFSEMQQAIALEEGVCAMYAATIQNQPDEWLFLEFYQDKAAYDKHRATPHFKEYLEKTKGLVETKDLTDLVADTLVSQGNLNYERGN</sequence>
<dbReference type="RefSeq" id="WP_025086741.1">
    <property type="nucleotide sequence ID" value="NZ_AZFT01000048.1"/>
</dbReference>
<keyword evidence="2" id="KW-0560">Oxidoreductase</keyword>
<evidence type="ECO:0000313" key="3">
    <source>
        <dbReference type="Proteomes" id="UP000051324"/>
    </source>
</evidence>
<dbReference type="GO" id="GO:0004497">
    <property type="term" value="F:monooxygenase activity"/>
    <property type="evidence" value="ECO:0007669"/>
    <property type="project" value="UniProtKB-KW"/>
</dbReference>
<dbReference type="PROSITE" id="PS51725">
    <property type="entry name" value="ABM"/>
    <property type="match status" value="2"/>
</dbReference>
<dbReference type="eggNOG" id="COG1359">
    <property type="taxonomic scope" value="Bacteria"/>
</dbReference>